<dbReference type="AlphaFoldDB" id="A0A8J5N150"/>
<sequence length="385" mass="44162">KHSPLSARLDSSSYYLVSKSIPHDSNYIISYENCETLIWPFHDNAIQSLAKVDPSNVRRYIKEGLFQRQYSSKNSAKLLVKYLFHVMCSTTDEELRFSAYNTLCYLFEANEPKTNILKDLYKALANLGADVSKLAVNVSDIKSPVIPSSKSEKIVAENSSRIIREILTMLLQLLSIILTNSKMYSENDLDELIFIFLAIGLDPKRVEGLVEQITSYSEFHHHNVSHFCCMYILPTRRGTILRSSIAFLQAQINLRKEEKILHVIVEVKDLLELIEEQLYVLSEEEDGYILHSVMKLLDCCLGHEPLPATQKKHLQEICDLINPVISGRRDKVDDINPTIFRFYATLVIAKWRRKVDSVGRQQTLHELHANSVRKNGESLLPDVEH</sequence>
<dbReference type="Proteomes" id="UP000747542">
    <property type="component" value="Unassembled WGS sequence"/>
</dbReference>
<keyword evidence="2" id="KW-1185">Reference proteome</keyword>
<evidence type="ECO:0000313" key="2">
    <source>
        <dbReference type="Proteomes" id="UP000747542"/>
    </source>
</evidence>
<protein>
    <submittedName>
        <fullName evidence="1">Uncharacterized protein</fullName>
    </submittedName>
</protein>
<dbReference type="InterPro" id="IPR016024">
    <property type="entry name" value="ARM-type_fold"/>
</dbReference>
<feature type="non-terminal residue" evidence="1">
    <location>
        <position position="1"/>
    </location>
</feature>
<proteinExistence type="predicted"/>
<comment type="caution">
    <text evidence="1">The sequence shown here is derived from an EMBL/GenBank/DDBJ whole genome shotgun (WGS) entry which is preliminary data.</text>
</comment>
<organism evidence="1 2">
    <name type="scientific">Homarus americanus</name>
    <name type="common">American lobster</name>
    <dbReference type="NCBI Taxonomy" id="6706"/>
    <lineage>
        <taxon>Eukaryota</taxon>
        <taxon>Metazoa</taxon>
        <taxon>Ecdysozoa</taxon>
        <taxon>Arthropoda</taxon>
        <taxon>Crustacea</taxon>
        <taxon>Multicrustacea</taxon>
        <taxon>Malacostraca</taxon>
        <taxon>Eumalacostraca</taxon>
        <taxon>Eucarida</taxon>
        <taxon>Decapoda</taxon>
        <taxon>Pleocyemata</taxon>
        <taxon>Astacidea</taxon>
        <taxon>Nephropoidea</taxon>
        <taxon>Nephropidae</taxon>
        <taxon>Homarus</taxon>
    </lineage>
</organism>
<evidence type="ECO:0000313" key="1">
    <source>
        <dbReference type="EMBL" id="KAG7170601.1"/>
    </source>
</evidence>
<dbReference type="EMBL" id="JAHLQT010013773">
    <property type="protein sequence ID" value="KAG7170601.1"/>
    <property type="molecule type" value="Genomic_DNA"/>
</dbReference>
<name>A0A8J5N150_HOMAM</name>
<dbReference type="SUPFAM" id="SSF48371">
    <property type="entry name" value="ARM repeat"/>
    <property type="match status" value="1"/>
</dbReference>
<gene>
    <name evidence="1" type="ORF">Hamer_G013414</name>
</gene>
<accession>A0A8J5N150</accession>
<reference evidence="1" key="1">
    <citation type="journal article" date="2021" name="Sci. Adv.">
        <title>The American lobster genome reveals insights on longevity, neural, and immune adaptations.</title>
        <authorList>
            <person name="Polinski J.M."/>
            <person name="Zimin A.V."/>
            <person name="Clark K.F."/>
            <person name="Kohn A.B."/>
            <person name="Sadowski N."/>
            <person name="Timp W."/>
            <person name="Ptitsyn A."/>
            <person name="Khanna P."/>
            <person name="Romanova D.Y."/>
            <person name="Williams P."/>
            <person name="Greenwood S.J."/>
            <person name="Moroz L.L."/>
            <person name="Walt D.R."/>
            <person name="Bodnar A.G."/>
        </authorList>
    </citation>
    <scope>NUCLEOTIDE SEQUENCE</scope>
    <source>
        <strain evidence="1">GMGI-L3</strain>
    </source>
</reference>